<sequence length="410" mass="47048">MAQFEAHENDVTEQIKTIGSNEPASKGWQAFQVVFWTWLTVVTVVGNSLVLLCIAFKKRRNSSMFKFYGSLALGDLIVGIFCAPLLLAAACRQQWKMGNALCYAYSTVISLSLNVSVMTLFLISLDRLNAVSKPLQYRAKETFTQKWALWLILFTWLHSIFWAAAPLVGWGEIINDEITNSCKPNWSAKGLKNGTYSMGLAVFPFAIPVLSMIVVYIMIYYRSKVSNRFIRNRSQTLADEEKKRRKQQNAILRTVLVVVGMFVFCWLPYTIATMFKLFFRALPPTWLVHLGLMLATANSAANPAIYSAFDKSMRNEFKRMLLICRKKRDTLEEDGVRSRRTSSNMATWNYTITRISDETVNKIINKDTKEMNGNNLPRKQTMTDSYNNMIELFVKDIGQKWENPSRETWV</sequence>
<keyword evidence="8" id="KW-0807">Transducer</keyword>
<feature type="transmembrane region" description="Helical" evidence="9">
    <location>
        <begin position="250"/>
        <end position="271"/>
    </location>
</feature>
<feature type="transmembrane region" description="Helical" evidence="9">
    <location>
        <begin position="68"/>
        <end position="91"/>
    </location>
</feature>
<feature type="transmembrane region" description="Helical" evidence="9">
    <location>
        <begin position="147"/>
        <end position="165"/>
    </location>
</feature>
<protein>
    <recommendedName>
        <fullName evidence="10">G-protein coupled receptors family 1 profile domain-containing protein</fullName>
    </recommendedName>
</protein>
<dbReference type="PROSITE" id="PS50262">
    <property type="entry name" value="G_PROTEIN_RECEP_F1_2"/>
    <property type="match status" value="1"/>
</dbReference>
<evidence type="ECO:0000259" key="10">
    <source>
        <dbReference type="PROSITE" id="PS50262"/>
    </source>
</evidence>
<feature type="transmembrane region" description="Helical" evidence="9">
    <location>
        <begin position="286"/>
        <end position="309"/>
    </location>
</feature>
<evidence type="ECO:0000313" key="12">
    <source>
        <dbReference type="Proteomes" id="UP001159428"/>
    </source>
</evidence>
<keyword evidence="3 9" id="KW-0812">Transmembrane</keyword>
<dbReference type="EMBL" id="CALNXJ010000003">
    <property type="protein sequence ID" value="CAH3035839.1"/>
    <property type="molecule type" value="Genomic_DNA"/>
</dbReference>
<accession>A0AAU9VTR1</accession>
<proteinExistence type="predicted"/>
<feature type="transmembrane region" description="Helical" evidence="9">
    <location>
        <begin position="35"/>
        <end position="56"/>
    </location>
</feature>
<gene>
    <name evidence="11" type="ORF">PMEA_00016512</name>
</gene>
<dbReference type="PRINTS" id="PR00237">
    <property type="entry name" value="GPCRRHODOPSN"/>
</dbReference>
<dbReference type="Proteomes" id="UP001159428">
    <property type="component" value="Unassembled WGS sequence"/>
</dbReference>
<keyword evidence="12" id="KW-1185">Reference proteome</keyword>
<dbReference type="Gene3D" id="1.20.1070.10">
    <property type="entry name" value="Rhodopsin 7-helix transmembrane proteins"/>
    <property type="match status" value="1"/>
</dbReference>
<feature type="domain" description="G-protein coupled receptors family 1 profile" evidence="10">
    <location>
        <begin position="46"/>
        <end position="306"/>
    </location>
</feature>
<dbReference type="SUPFAM" id="SSF81321">
    <property type="entry name" value="Family A G protein-coupled receptor-like"/>
    <property type="match status" value="1"/>
</dbReference>
<dbReference type="GO" id="GO:0005886">
    <property type="term" value="C:plasma membrane"/>
    <property type="evidence" value="ECO:0007669"/>
    <property type="project" value="UniProtKB-SubCell"/>
</dbReference>
<evidence type="ECO:0000256" key="9">
    <source>
        <dbReference type="SAM" id="Phobius"/>
    </source>
</evidence>
<evidence type="ECO:0000256" key="1">
    <source>
        <dbReference type="ARBA" id="ARBA00004651"/>
    </source>
</evidence>
<dbReference type="AlphaFoldDB" id="A0AAU9VTR1"/>
<evidence type="ECO:0000256" key="2">
    <source>
        <dbReference type="ARBA" id="ARBA00022475"/>
    </source>
</evidence>
<keyword evidence="5" id="KW-0297">G-protein coupled receptor</keyword>
<keyword evidence="6 9" id="KW-0472">Membrane</keyword>
<evidence type="ECO:0000256" key="7">
    <source>
        <dbReference type="ARBA" id="ARBA00023170"/>
    </source>
</evidence>
<evidence type="ECO:0000256" key="3">
    <source>
        <dbReference type="ARBA" id="ARBA00022692"/>
    </source>
</evidence>
<dbReference type="Pfam" id="PF00001">
    <property type="entry name" value="7tm_1"/>
    <property type="match status" value="1"/>
</dbReference>
<feature type="transmembrane region" description="Helical" evidence="9">
    <location>
        <begin position="196"/>
        <end position="221"/>
    </location>
</feature>
<keyword evidence="7" id="KW-0675">Receptor</keyword>
<evidence type="ECO:0000256" key="8">
    <source>
        <dbReference type="ARBA" id="ARBA00023224"/>
    </source>
</evidence>
<keyword evidence="2" id="KW-1003">Cell membrane</keyword>
<dbReference type="CDD" id="cd00637">
    <property type="entry name" value="7tm_classA_rhodopsin-like"/>
    <property type="match status" value="1"/>
</dbReference>
<dbReference type="GO" id="GO:0004930">
    <property type="term" value="F:G protein-coupled receptor activity"/>
    <property type="evidence" value="ECO:0007669"/>
    <property type="project" value="UniProtKB-KW"/>
</dbReference>
<evidence type="ECO:0000256" key="6">
    <source>
        <dbReference type="ARBA" id="ARBA00023136"/>
    </source>
</evidence>
<name>A0AAU9VTR1_9CNID</name>
<dbReference type="InterPro" id="IPR000276">
    <property type="entry name" value="GPCR_Rhodpsn"/>
</dbReference>
<keyword evidence="4 9" id="KW-1133">Transmembrane helix</keyword>
<comment type="subcellular location">
    <subcellularLocation>
        <location evidence="1">Cell membrane</location>
        <topology evidence="1">Multi-pass membrane protein</topology>
    </subcellularLocation>
</comment>
<comment type="caution">
    <text evidence="11">The sequence shown here is derived from an EMBL/GenBank/DDBJ whole genome shotgun (WGS) entry which is preliminary data.</text>
</comment>
<dbReference type="PANTHER" id="PTHR22752">
    <property type="entry name" value="G PROTEIN-COUPLED RECEPTOR"/>
    <property type="match status" value="1"/>
</dbReference>
<evidence type="ECO:0000313" key="11">
    <source>
        <dbReference type="EMBL" id="CAH3035839.1"/>
    </source>
</evidence>
<evidence type="ECO:0000256" key="5">
    <source>
        <dbReference type="ARBA" id="ARBA00023040"/>
    </source>
</evidence>
<dbReference type="SMART" id="SM01381">
    <property type="entry name" value="7TM_GPCR_Srsx"/>
    <property type="match status" value="1"/>
</dbReference>
<organism evidence="11 12">
    <name type="scientific">Pocillopora meandrina</name>
    <dbReference type="NCBI Taxonomy" id="46732"/>
    <lineage>
        <taxon>Eukaryota</taxon>
        <taxon>Metazoa</taxon>
        <taxon>Cnidaria</taxon>
        <taxon>Anthozoa</taxon>
        <taxon>Hexacorallia</taxon>
        <taxon>Scleractinia</taxon>
        <taxon>Astrocoeniina</taxon>
        <taxon>Pocilloporidae</taxon>
        <taxon>Pocillopora</taxon>
    </lineage>
</organism>
<dbReference type="InterPro" id="IPR017452">
    <property type="entry name" value="GPCR_Rhodpsn_7TM"/>
</dbReference>
<reference evidence="11 12" key="1">
    <citation type="submission" date="2022-05" db="EMBL/GenBank/DDBJ databases">
        <authorList>
            <consortium name="Genoscope - CEA"/>
            <person name="William W."/>
        </authorList>
    </citation>
    <scope>NUCLEOTIDE SEQUENCE [LARGE SCALE GENOMIC DNA]</scope>
</reference>
<evidence type="ECO:0000256" key="4">
    <source>
        <dbReference type="ARBA" id="ARBA00022989"/>
    </source>
</evidence>
<feature type="transmembrane region" description="Helical" evidence="9">
    <location>
        <begin position="103"/>
        <end position="126"/>
    </location>
</feature>